<dbReference type="PROSITE" id="PS52038">
    <property type="entry name" value="TOPO_IB_2"/>
    <property type="match status" value="1"/>
</dbReference>
<dbReference type="SUPFAM" id="SSF55869">
    <property type="entry name" value="DNA topoisomerase I domain"/>
    <property type="match status" value="1"/>
</dbReference>
<name>A0A443YV89_9SPHI</name>
<evidence type="ECO:0000259" key="1">
    <source>
        <dbReference type="Pfam" id="PF01028"/>
    </source>
</evidence>
<dbReference type="InterPro" id="IPR013500">
    <property type="entry name" value="TopoI_cat_euk"/>
</dbReference>
<dbReference type="Pfam" id="PF01028">
    <property type="entry name" value="Topoisom_I"/>
    <property type="match status" value="1"/>
</dbReference>
<feature type="domain" description="DNA topoisomerase I catalytic core eukaryotic-type" evidence="1">
    <location>
        <begin position="96"/>
        <end position="296"/>
    </location>
</feature>
<dbReference type="Proteomes" id="UP000284120">
    <property type="component" value="Unassembled WGS sequence"/>
</dbReference>
<dbReference type="InterPro" id="IPR049331">
    <property type="entry name" value="Top1B_N_bact"/>
</dbReference>
<dbReference type="GO" id="GO:0006265">
    <property type="term" value="P:DNA topological change"/>
    <property type="evidence" value="ECO:0007669"/>
    <property type="project" value="InterPro"/>
</dbReference>
<dbReference type="Gene3D" id="3.30.66.10">
    <property type="entry name" value="DNA topoisomerase I domain"/>
    <property type="match status" value="1"/>
</dbReference>
<proteinExistence type="predicted"/>
<dbReference type="GO" id="GO:0003677">
    <property type="term" value="F:DNA binding"/>
    <property type="evidence" value="ECO:0007669"/>
    <property type="project" value="InterPro"/>
</dbReference>
<evidence type="ECO:0000313" key="3">
    <source>
        <dbReference type="EMBL" id="RWU07706.1"/>
    </source>
</evidence>
<accession>A0A443YV89</accession>
<dbReference type="RefSeq" id="WP_113647616.1">
    <property type="nucleotide sequence ID" value="NZ_QMHN01000003.1"/>
</dbReference>
<feature type="domain" description="DNA topoisomerase IB N-terminal" evidence="2">
    <location>
        <begin position="31"/>
        <end position="79"/>
    </location>
</feature>
<dbReference type="EMBL" id="SAYW01000003">
    <property type="protein sequence ID" value="RWU07706.1"/>
    <property type="molecule type" value="Genomic_DNA"/>
</dbReference>
<protein>
    <submittedName>
        <fullName evidence="3">DNA topoisomerase IB</fullName>
    </submittedName>
</protein>
<dbReference type="SUPFAM" id="SSF56349">
    <property type="entry name" value="DNA breaking-rejoining enzymes"/>
    <property type="match status" value="1"/>
</dbReference>
<organism evidence="3 4">
    <name type="scientific">Pedobacter chitinilyticus</name>
    <dbReference type="NCBI Taxonomy" id="2233776"/>
    <lineage>
        <taxon>Bacteria</taxon>
        <taxon>Pseudomonadati</taxon>
        <taxon>Bacteroidota</taxon>
        <taxon>Sphingobacteriia</taxon>
        <taxon>Sphingobacteriales</taxon>
        <taxon>Sphingobacteriaceae</taxon>
        <taxon>Pedobacter</taxon>
    </lineage>
</organism>
<keyword evidence="4" id="KW-1185">Reference proteome</keyword>
<dbReference type="GO" id="GO:0003917">
    <property type="term" value="F:DNA topoisomerase type I (single strand cut, ATP-independent) activity"/>
    <property type="evidence" value="ECO:0007669"/>
    <property type="project" value="InterPro"/>
</dbReference>
<dbReference type="Gene3D" id="3.90.15.10">
    <property type="entry name" value="Topoisomerase I, Chain A, domain 3"/>
    <property type="match status" value="1"/>
</dbReference>
<dbReference type="InterPro" id="IPR035447">
    <property type="entry name" value="DNA_topo_I_N_sf"/>
</dbReference>
<comment type="caution">
    <text evidence="3">The sequence shown here is derived from an EMBL/GenBank/DDBJ whole genome shotgun (WGS) entry which is preliminary data.</text>
</comment>
<dbReference type="Pfam" id="PF21338">
    <property type="entry name" value="Top1B_N_bact"/>
    <property type="match status" value="1"/>
</dbReference>
<dbReference type="InterPro" id="IPR014711">
    <property type="entry name" value="TopoI_cat_a-hlx-sub_euk"/>
</dbReference>
<sequence length="349" mass="40128">MVSTVDVINDSHLVFVSPEKGGIYRKGKPGKFNYEDDKGHKITDSITLERIQKLVLPPAWTEVWISPRKNGYLQAIGTDVAGRKQYRYHPDWVNRRSDQKYFRLLEFGKALPKARKQVEKDLRRKNLDDRKVLAICVAVLQDTLIRIGTVAYERSYNSYGLSTLKDKHVKQKNNGTFLCFVGKKGVKQEVRLTDKRLIKLVKRCKDIPGQDLFQFYTEDDQRKAVDSGMINQYIREITEDDFTAKDFRTWGGTLEAMRQLAICTNQNPEVSAKKLVVTALDCVAAKLGNTRAVCKSAYVYPILLEAFEAGDLQRYLKRIALDEKDEKKALKNDETVLIQFLKAVKRKKK</sequence>
<evidence type="ECO:0000313" key="4">
    <source>
        <dbReference type="Proteomes" id="UP000284120"/>
    </source>
</evidence>
<evidence type="ECO:0000259" key="2">
    <source>
        <dbReference type="Pfam" id="PF21338"/>
    </source>
</evidence>
<keyword evidence="3" id="KW-0413">Isomerase</keyword>
<dbReference type="AlphaFoldDB" id="A0A443YV89"/>
<dbReference type="OrthoDB" id="9778962at2"/>
<gene>
    <name evidence="3" type="ORF">DPV69_12050</name>
</gene>
<dbReference type="InterPro" id="IPR011010">
    <property type="entry name" value="DNA_brk_join_enz"/>
</dbReference>
<dbReference type="Gene3D" id="1.10.132.120">
    <property type="match status" value="1"/>
</dbReference>
<reference evidence="3 4" key="1">
    <citation type="submission" date="2018-06" db="EMBL/GenBank/DDBJ databases">
        <title>Pedobacter endophyticus sp. nov., an endophytic bacterium isolated from a leaf of Triticum aestivum.</title>
        <authorList>
            <person name="Zhang L."/>
        </authorList>
    </citation>
    <scope>NUCLEOTIDE SEQUENCE [LARGE SCALE GENOMIC DNA]</scope>
    <source>
        <strain evidence="3 4">CM134L-2</strain>
    </source>
</reference>